<gene>
    <name evidence="1" type="ORF">NM208_g8656</name>
</gene>
<comment type="caution">
    <text evidence="1">The sequence shown here is derived from an EMBL/GenBank/DDBJ whole genome shotgun (WGS) entry which is preliminary data.</text>
</comment>
<organism evidence="1 2">
    <name type="scientific">Fusarium decemcellulare</name>
    <dbReference type="NCBI Taxonomy" id="57161"/>
    <lineage>
        <taxon>Eukaryota</taxon>
        <taxon>Fungi</taxon>
        <taxon>Dikarya</taxon>
        <taxon>Ascomycota</taxon>
        <taxon>Pezizomycotina</taxon>
        <taxon>Sordariomycetes</taxon>
        <taxon>Hypocreomycetidae</taxon>
        <taxon>Hypocreales</taxon>
        <taxon>Nectriaceae</taxon>
        <taxon>Fusarium</taxon>
        <taxon>Fusarium decemcellulare species complex</taxon>
    </lineage>
</organism>
<name>A0ACC1S4M9_9HYPO</name>
<protein>
    <submittedName>
        <fullName evidence="1">Uncharacterized protein</fullName>
    </submittedName>
</protein>
<evidence type="ECO:0000313" key="1">
    <source>
        <dbReference type="EMBL" id="KAJ3531937.1"/>
    </source>
</evidence>
<dbReference type="EMBL" id="JANRMS010001008">
    <property type="protein sequence ID" value="KAJ3531937.1"/>
    <property type="molecule type" value="Genomic_DNA"/>
</dbReference>
<proteinExistence type="predicted"/>
<accession>A0ACC1S4M9</accession>
<dbReference type="Proteomes" id="UP001148629">
    <property type="component" value="Unassembled WGS sequence"/>
</dbReference>
<evidence type="ECO:0000313" key="2">
    <source>
        <dbReference type="Proteomes" id="UP001148629"/>
    </source>
</evidence>
<reference evidence="1" key="1">
    <citation type="submission" date="2022-08" db="EMBL/GenBank/DDBJ databases">
        <title>Genome Sequence of Fusarium decemcellulare.</title>
        <authorList>
            <person name="Buettner E."/>
        </authorList>
    </citation>
    <scope>NUCLEOTIDE SEQUENCE</scope>
    <source>
        <strain evidence="1">Babe19</strain>
    </source>
</reference>
<sequence length="507" mass="56379">MFPSSGHGHLFQYASYFTKLVGEFLDGKLPTAPFSAGKAPAFGTHRRVCSYDPRASAAGSATSHTSSITALDYAREPDHPFPAVFFLDSVLFHRSVNSLPDSNFTLDPDIQAFVGNVFEDKAFVSSYFTFTHPWMPFLSKKLFMERVLNPLATPKSSSTLFVAAMKLLATPPCNGDARKPVYHMIKVALLRAEKSNVLDFRIFQVMIFMALYELGHAIYPAAYLTIGSCLRYGSAMGINNTVETRDHPESQSHIEAEERRRTWWAAILLDRFMNLGCAERACLFRDPSSNSILPTDDGLWEQGGDIDFRGHLLSSPPTDTMGRFCLTAQAAVLLGRVFRNIHDDPDIEGFRENEARALESTLVALTNVSLQEGRFRGIGVCSPTTVCFSARLLLHDEERYPKHKFTNIADHFTLRKIEGEIAAHMLRLASSLSATGRCGAEETSPFCMDAMYRSGIVYARRYKAAQSQENLDAFETIKAGLKVISGRWKAADSYVGMLDAREITGIL</sequence>
<keyword evidence="2" id="KW-1185">Reference proteome</keyword>